<dbReference type="RefSeq" id="WP_206559980.1">
    <property type="nucleotide sequence ID" value="NZ_JAFKCZ010000005.1"/>
</dbReference>
<dbReference type="EMBL" id="JAFKCZ010000005">
    <property type="protein sequence ID" value="MBN7796536.1"/>
    <property type="molecule type" value="Genomic_DNA"/>
</dbReference>
<proteinExistence type="predicted"/>
<evidence type="ECO:0000313" key="3">
    <source>
        <dbReference type="Proteomes" id="UP000664303"/>
    </source>
</evidence>
<protein>
    <recommendedName>
        <fullName evidence="4">DUF883 family protein</fullName>
    </recommendedName>
</protein>
<keyword evidence="1" id="KW-0812">Transmembrane</keyword>
<evidence type="ECO:0000256" key="1">
    <source>
        <dbReference type="SAM" id="Phobius"/>
    </source>
</evidence>
<feature type="transmembrane region" description="Helical" evidence="1">
    <location>
        <begin position="79"/>
        <end position="97"/>
    </location>
</feature>
<evidence type="ECO:0008006" key="4">
    <source>
        <dbReference type="Google" id="ProtNLM"/>
    </source>
</evidence>
<keyword evidence="3" id="KW-1185">Reference proteome</keyword>
<reference evidence="2" key="1">
    <citation type="submission" date="2021-02" db="EMBL/GenBank/DDBJ databases">
        <title>PHA producing bacteria isolated from coastal sediment in Guangdong, Shenzhen.</title>
        <authorList>
            <person name="Zheng W."/>
            <person name="Yu S."/>
            <person name="Huang Y."/>
        </authorList>
    </citation>
    <scope>NUCLEOTIDE SEQUENCE</scope>
    <source>
        <strain evidence="2">TN14-10</strain>
    </source>
</reference>
<keyword evidence="1" id="KW-1133">Transmembrane helix</keyword>
<dbReference type="AlphaFoldDB" id="A0A939DE57"/>
<dbReference type="Proteomes" id="UP000664303">
    <property type="component" value="Unassembled WGS sequence"/>
</dbReference>
<organism evidence="2 3">
    <name type="scientific">Parahaliea mediterranea</name>
    <dbReference type="NCBI Taxonomy" id="651086"/>
    <lineage>
        <taxon>Bacteria</taxon>
        <taxon>Pseudomonadati</taxon>
        <taxon>Pseudomonadota</taxon>
        <taxon>Gammaproteobacteria</taxon>
        <taxon>Cellvibrionales</taxon>
        <taxon>Halieaceae</taxon>
        <taxon>Parahaliea</taxon>
    </lineage>
</organism>
<sequence>MPAQSESGAKDREAELAASKAAAMEAYEKLLDARLHFRQAAAAAGMDLKEEALEQIQHGREKAEELGAEATRYVRDKPLASLGLAFLAGYILAQVFGRR</sequence>
<keyword evidence="1" id="KW-0472">Membrane</keyword>
<evidence type="ECO:0000313" key="2">
    <source>
        <dbReference type="EMBL" id="MBN7796536.1"/>
    </source>
</evidence>
<gene>
    <name evidence="2" type="ORF">JYP50_08035</name>
</gene>
<comment type="caution">
    <text evidence="2">The sequence shown here is derived from an EMBL/GenBank/DDBJ whole genome shotgun (WGS) entry which is preliminary data.</text>
</comment>
<name>A0A939DE57_9GAMM</name>
<accession>A0A939DE57</accession>